<protein>
    <recommendedName>
        <fullName evidence="4">Fimbrial protein</fullName>
    </recommendedName>
</protein>
<name>A0A1U9JSU5_9HYPH</name>
<evidence type="ECO:0008006" key="4">
    <source>
        <dbReference type="Google" id="ProtNLM"/>
    </source>
</evidence>
<keyword evidence="1" id="KW-0812">Transmembrane</keyword>
<dbReference type="Proteomes" id="UP000188912">
    <property type="component" value="Chromosome"/>
</dbReference>
<dbReference type="AlphaFoldDB" id="A0A1U9JSU5"/>
<feature type="transmembrane region" description="Helical" evidence="1">
    <location>
        <begin position="27"/>
        <end position="48"/>
    </location>
</feature>
<gene>
    <name evidence="2" type="ORF">BHV28_02100</name>
</gene>
<accession>A0A1U9JSU5</accession>
<reference evidence="2 3" key="1">
    <citation type="journal article" date="2010" name="Science">
        <title>Genomic comparison of the ants Camponotus floridanus and Harpegnathos saltator.</title>
        <authorList>
            <person name="Bonasio R."/>
            <person name="Zhang G."/>
            <person name="Ye C."/>
            <person name="Mutti N.S."/>
            <person name="Fang X."/>
            <person name="Qin N."/>
            <person name="Donahue G."/>
            <person name="Yang P."/>
            <person name="Li Q."/>
            <person name="Li C."/>
            <person name="Zhang P."/>
            <person name="Huang Z."/>
            <person name="Berger S.L."/>
            <person name="Reinberg D."/>
            <person name="Wang J."/>
            <person name="Liebig J."/>
        </authorList>
    </citation>
    <scope>NUCLEOTIDE SEQUENCE [LARGE SCALE GENOMIC DNA]</scope>
    <source>
        <strain evidence="2 3">Hsal</strain>
    </source>
</reference>
<keyword evidence="3" id="KW-1185">Reference proteome</keyword>
<sequence length="135" mass="14666">MPEDQKQNYSDADRAAIERIRRKMMRLMMIALIITIALIAAVMAALIYKTTRSSKAAAESAAITTPLPASGGIEATLPLPAGARILSHSLSGKFVSLLVQLPDGSSELLVYDYQAQTPVAQLRMPVEVNRPQEMQ</sequence>
<keyword evidence="1" id="KW-1133">Transmembrane helix</keyword>
<dbReference type="KEGG" id="thd:BHV28_02100"/>
<evidence type="ECO:0000313" key="2">
    <source>
        <dbReference type="EMBL" id="AQS40932.1"/>
    </source>
</evidence>
<proteinExistence type="predicted"/>
<keyword evidence="1" id="KW-0472">Membrane</keyword>
<evidence type="ECO:0000256" key="1">
    <source>
        <dbReference type="SAM" id="Phobius"/>
    </source>
</evidence>
<evidence type="ECO:0000313" key="3">
    <source>
        <dbReference type="Proteomes" id="UP000188912"/>
    </source>
</evidence>
<dbReference type="EMBL" id="CP017315">
    <property type="protein sequence ID" value="AQS40932.1"/>
    <property type="molecule type" value="Genomic_DNA"/>
</dbReference>
<reference evidence="2 3" key="2">
    <citation type="journal article" date="2016" name="Sci. Rep.">
        <title>The genome of Rhizobiales bacteria in predatory ants reveals urease gene functions but no genes for nitrogen fixation.</title>
        <authorList>
            <person name="Neuvonen M.M."/>
            <person name="Tamarit D."/>
            <person name="Naslund K."/>
            <person name="Liebig J."/>
            <person name="Feldhaar H."/>
            <person name="Moran N.A."/>
            <person name="Guy L."/>
            <person name="Andersson S.G."/>
        </authorList>
    </citation>
    <scope>NUCLEOTIDE SEQUENCE [LARGE SCALE GENOMIC DNA]</scope>
    <source>
        <strain evidence="2 3">Hsal</strain>
    </source>
</reference>
<organism evidence="2 3">
    <name type="scientific">Candidatus Tokpelaia hoelldobleri</name>
    <dbReference type="NCBI Taxonomy" id="1902579"/>
    <lineage>
        <taxon>Bacteria</taxon>
        <taxon>Pseudomonadati</taxon>
        <taxon>Pseudomonadota</taxon>
        <taxon>Alphaproteobacteria</taxon>
        <taxon>Hyphomicrobiales</taxon>
        <taxon>Candidatus Tokpelaia</taxon>
    </lineage>
</organism>